<evidence type="ECO:0000256" key="2">
    <source>
        <dbReference type="ARBA" id="ARBA00024867"/>
    </source>
</evidence>
<dbReference type="InterPro" id="IPR007492">
    <property type="entry name" value="LytTR_DNA-bd_dom"/>
</dbReference>
<dbReference type="SUPFAM" id="SSF52172">
    <property type="entry name" value="CheY-like"/>
    <property type="match status" value="1"/>
</dbReference>
<organism evidence="6 7">
    <name type="scientific">Anaerobium acetethylicum</name>
    <dbReference type="NCBI Taxonomy" id="1619234"/>
    <lineage>
        <taxon>Bacteria</taxon>
        <taxon>Bacillati</taxon>
        <taxon>Bacillota</taxon>
        <taxon>Clostridia</taxon>
        <taxon>Lachnospirales</taxon>
        <taxon>Lachnospiraceae</taxon>
        <taxon>Anaerobium</taxon>
    </lineage>
</organism>
<evidence type="ECO:0000256" key="3">
    <source>
        <dbReference type="PROSITE-ProRule" id="PRU00169"/>
    </source>
</evidence>
<evidence type="ECO:0000259" key="5">
    <source>
        <dbReference type="PROSITE" id="PS50930"/>
    </source>
</evidence>
<dbReference type="RefSeq" id="WP_169823747.1">
    <property type="nucleotide sequence ID" value="NZ_FMKA01000030.1"/>
</dbReference>
<dbReference type="PROSITE" id="PS50930">
    <property type="entry name" value="HTH_LYTTR"/>
    <property type="match status" value="1"/>
</dbReference>
<evidence type="ECO:0000313" key="6">
    <source>
        <dbReference type="EMBL" id="SCP98982.1"/>
    </source>
</evidence>
<dbReference type="InterPro" id="IPR011006">
    <property type="entry name" value="CheY-like_superfamily"/>
</dbReference>
<evidence type="ECO:0000259" key="4">
    <source>
        <dbReference type="PROSITE" id="PS50110"/>
    </source>
</evidence>
<gene>
    <name evidence="6" type="ORF">SAMN05421730_103014</name>
</gene>
<dbReference type="PANTHER" id="PTHR37299">
    <property type="entry name" value="TRANSCRIPTIONAL REGULATOR-RELATED"/>
    <property type="match status" value="1"/>
</dbReference>
<sequence>MFRIGICDDEEAIRSEIEKIILQYSLQTIEEIEVFVFKSGEEICRFMQERQPLDLVFLDIELNMMNGVEVAGFIRDNLKNEAVQIVFVSAKDSYYQQLFDSRPMHFLHKPLAAEFVIKDIQKAMELSGKMGQVFLYKQGHATCRQPLKDIIYFESLGRQIKMATVKEDICFYGKLGDVTDFLKKYRFFATHKSYLVNYMHVIEFRQKELVMSNKIIIPVSRQKSSEVMNILLSYEKEGV</sequence>
<dbReference type="PROSITE" id="PS50110">
    <property type="entry name" value="RESPONSE_REGULATORY"/>
    <property type="match status" value="1"/>
</dbReference>
<dbReference type="InterPro" id="IPR046947">
    <property type="entry name" value="LytR-like"/>
</dbReference>
<dbReference type="Pfam" id="PF04397">
    <property type="entry name" value="LytTR"/>
    <property type="match status" value="1"/>
</dbReference>
<proteinExistence type="predicted"/>
<evidence type="ECO:0000313" key="7">
    <source>
        <dbReference type="Proteomes" id="UP000199315"/>
    </source>
</evidence>
<comment type="function">
    <text evidence="2">May play the central regulatory role in sporulation. It may be an element of the effector pathway responsible for the activation of sporulation genes in response to nutritional stress. Spo0A may act in concert with spo0H (a sigma factor) to control the expression of some genes that are critical to the sporulation process.</text>
</comment>
<dbReference type="AlphaFoldDB" id="A0A1D3TXC9"/>
<dbReference type="Gene3D" id="2.40.50.1020">
    <property type="entry name" value="LytTr DNA-binding domain"/>
    <property type="match status" value="1"/>
</dbReference>
<feature type="domain" description="Response regulatory" evidence="4">
    <location>
        <begin position="3"/>
        <end position="124"/>
    </location>
</feature>
<feature type="modified residue" description="4-aspartylphosphate" evidence="3">
    <location>
        <position position="59"/>
    </location>
</feature>
<accession>A0A1D3TXC9</accession>
<feature type="domain" description="HTH LytTR-type" evidence="5">
    <location>
        <begin position="134"/>
        <end position="233"/>
    </location>
</feature>
<name>A0A1D3TXC9_9FIRM</name>
<dbReference type="InterPro" id="IPR001789">
    <property type="entry name" value="Sig_transdc_resp-reg_receiver"/>
</dbReference>
<dbReference type="Proteomes" id="UP000199315">
    <property type="component" value="Unassembled WGS sequence"/>
</dbReference>
<keyword evidence="6" id="KW-0238">DNA-binding</keyword>
<dbReference type="SMART" id="SM00448">
    <property type="entry name" value="REC"/>
    <property type="match status" value="1"/>
</dbReference>
<protein>
    <recommendedName>
        <fullName evidence="1">Stage 0 sporulation protein A homolog</fullName>
    </recommendedName>
</protein>
<dbReference type="Gene3D" id="3.40.50.2300">
    <property type="match status" value="1"/>
</dbReference>
<dbReference type="EMBL" id="FMKA01000030">
    <property type="protein sequence ID" value="SCP98982.1"/>
    <property type="molecule type" value="Genomic_DNA"/>
</dbReference>
<dbReference type="PANTHER" id="PTHR37299:SF1">
    <property type="entry name" value="STAGE 0 SPORULATION PROTEIN A HOMOLOG"/>
    <property type="match status" value="1"/>
</dbReference>
<dbReference type="STRING" id="1619234.SAMN05421730_103014"/>
<dbReference type="Pfam" id="PF00072">
    <property type="entry name" value="Response_reg"/>
    <property type="match status" value="1"/>
</dbReference>
<keyword evidence="3" id="KW-0597">Phosphoprotein</keyword>
<dbReference type="GO" id="GO:0000156">
    <property type="term" value="F:phosphorelay response regulator activity"/>
    <property type="evidence" value="ECO:0007669"/>
    <property type="project" value="InterPro"/>
</dbReference>
<dbReference type="SMART" id="SM00850">
    <property type="entry name" value="LytTR"/>
    <property type="match status" value="1"/>
</dbReference>
<keyword evidence="7" id="KW-1185">Reference proteome</keyword>
<dbReference type="GO" id="GO:0003677">
    <property type="term" value="F:DNA binding"/>
    <property type="evidence" value="ECO:0007669"/>
    <property type="project" value="UniProtKB-KW"/>
</dbReference>
<reference evidence="6 7" key="1">
    <citation type="submission" date="2016-09" db="EMBL/GenBank/DDBJ databases">
        <authorList>
            <person name="Capua I."/>
            <person name="De Benedictis P."/>
            <person name="Joannis T."/>
            <person name="Lombin L.H."/>
            <person name="Cattoli G."/>
        </authorList>
    </citation>
    <scope>NUCLEOTIDE SEQUENCE [LARGE SCALE GENOMIC DNA]</scope>
    <source>
        <strain evidence="6 7">GluBS11</strain>
    </source>
</reference>
<evidence type="ECO:0000256" key="1">
    <source>
        <dbReference type="ARBA" id="ARBA00018672"/>
    </source>
</evidence>